<evidence type="ECO:0000313" key="3">
    <source>
        <dbReference type="EMBL" id="CDR98576.1"/>
    </source>
</evidence>
<evidence type="ECO:0000313" key="4">
    <source>
        <dbReference type="Proteomes" id="UP000242770"/>
    </source>
</evidence>
<dbReference type="PANTHER" id="PTHR15020:SF50">
    <property type="entry name" value="UPF0659 PROTEIN YMR090W"/>
    <property type="match status" value="1"/>
</dbReference>
<dbReference type="InterPro" id="IPR036291">
    <property type="entry name" value="NAD(P)-bd_dom_sf"/>
</dbReference>
<dbReference type="STRING" id="49012.A0A0F7RRJ3"/>
<dbReference type="OrthoDB" id="10254604at2759"/>
<dbReference type="CDD" id="cd05243">
    <property type="entry name" value="SDR_a5"/>
    <property type="match status" value="1"/>
</dbReference>
<sequence length="261" mass="27941">MASASLSIFVVGGHGKVALHFTRLAAARGHKVFSLIRQPEHASDLPTGSSPDAVQPVIASLEQSSVSDLASLFTKYSSNVILFSAGAGGKGGVERTKAVDEQGAIKVFDAIEQSGIAKTQDFRRFLLVSAIDVRDKTKPPPSWYQKADLERSEKTRSAIGAYMDAKYAADKNLSGRSTFPWFVLRPGGLLDEPATGKVALGVHQSLVHSIPREDVAATLLEIAQLPKGQADGLMLDLLAGDKDIPTSVKEAVERGRTDFER</sequence>
<reference evidence="3" key="2">
    <citation type="submission" date="2014-06" db="EMBL/GenBank/DDBJ databases">
        <authorList>
            <person name="Berkman J.Paul."/>
        </authorList>
    </citation>
    <scope>NUCLEOTIDE SEQUENCE [LARGE SCALE GENOMIC DNA]</scope>
</reference>
<dbReference type="AlphaFoldDB" id="A0A0F7RRJ3"/>
<name>A0A0F7RRJ3_9BASI</name>
<evidence type="ECO:0000259" key="1">
    <source>
        <dbReference type="Pfam" id="PF13460"/>
    </source>
</evidence>
<reference evidence="4" key="1">
    <citation type="submission" date="2014-06" db="EMBL/GenBank/DDBJ databases">
        <authorList>
            <person name="Berkman P.J."/>
        </authorList>
    </citation>
    <scope>NUCLEOTIDE SEQUENCE [LARGE SCALE GENOMIC DNA]</scope>
</reference>
<evidence type="ECO:0000313" key="2">
    <source>
        <dbReference type="EMBL" id="CDR87316.1"/>
    </source>
</evidence>
<dbReference type="Gene3D" id="3.40.50.720">
    <property type="entry name" value="NAD(P)-binding Rossmann-like Domain"/>
    <property type="match status" value="1"/>
</dbReference>
<feature type="domain" description="NAD(P)-binding" evidence="1">
    <location>
        <begin position="12"/>
        <end position="224"/>
    </location>
</feature>
<accession>A0A0F7RRJ3</accession>
<dbReference type="EMBL" id="LK056653">
    <property type="protein sequence ID" value="CDR87316.1"/>
    <property type="molecule type" value="Genomic_DNA"/>
</dbReference>
<protein>
    <recommendedName>
        <fullName evidence="1">NAD(P)-binding domain-containing protein</fullName>
    </recommendedName>
</protein>
<dbReference type="Pfam" id="PF13460">
    <property type="entry name" value="NAD_binding_10"/>
    <property type="match status" value="1"/>
</dbReference>
<gene>
    <name evidence="3" type="primary">SSCI02280.1</name>
    <name evidence="2" type="ORF">SPSC_00442</name>
</gene>
<keyword evidence="4" id="KW-1185">Reference proteome</keyword>
<organism evidence="3 4">
    <name type="scientific">Sporisorium scitamineum</name>
    <dbReference type="NCBI Taxonomy" id="49012"/>
    <lineage>
        <taxon>Eukaryota</taxon>
        <taxon>Fungi</taxon>
        <taxon>Dikarya</taxon>
        <taxon>Basidiomycota</taxon>
        <taxon>Ustilaginomycotina</taxon>
        <taxon>Ustilaginomycetes</taxon>
        <taxon>Ustilaginales</taxon>
        <taxon>Ustilaginaceae</taxon>
        <taxon>Sporisorium</taxon>
    </lineage>
</organism>
<dbReference type="SUPFAM" id="SSF51735">
    <property type="entry name" value="NAD(P)-binding Rossmann-fold domains"/>
    <property type="match status" value="1"/>
</dbReference>
<dbReference type="InterPro" id="IPR016040">
    <property type="entry name" value="NAD(P)-bd_dom"/>
</dbReference>
<reference evidence="2" key="3">
    <citation type="submission" date="2014-06" db="EMBL/GenBank/DDBJ databases">
        <authorList>
            <person name="Ju J."/>
            <person name="Zhang J."/>
        </authorList>
    </citation>
    <scope>NUCLEOTIDE SEQUENCE</scope>
    <source>
        <strain evidence="2">SscI8</strain>
    </source>
</reference>
<proteinExistence type="predicted"/>
<dbReference type="EMBL" id="CCFA01000163">
    <property type="protein sequence ID" value="CDR98576.1"/>
    <property type="molecule type" value="Genomic_DNA"/>
</dbReference>
<dbReference type="Proteomes" id="UP000242770">
    <property type="component" value="Unassembled WGS sequence"/>
</dbReference>
<dbReference type="PANTHER" id="PTHR15020">
    <property type="entry name" value="FLAVIN REDUCTASE-RELATED"/>
    <property type="match status" value="1"/>
</dbReference>